<feature type="region of interest" description="Disordered" evidence="1">
    <location>
        <begin position="1"/>
        <end position="29"/>
    </location>
</feature>
<feature type="transmembrane region" description="Helical" evidence="2">
    <location>
        <begin position="288"/>
        <end position="307"/>
    </location>
</feature>
<dbReference type="EMBL" id="LNIX01000034">
    <property type="protein sequence ID" value="OXA40165.1"/>
    <property type="molecule type" value="Genomic_DNA"/>
</dbReference>
<organism evidence="3 4">
    <name type="scientific">Folsomia candida</name>
    <name type="common">Springtail</name>
    <dbReference type="NCBI Taxonomy" id="158441"/>
    <lineage>
        <taxon>Eukaryota</taxon>
        <taxon>Metazoa</taxon>
        <taxon>Ecdysozoa</taxon>
        <taxon>Arthropoda</taxon>
        <taxon>Hexapoda</taxon>
        <taxon>Collembola</taxon>
        <taxon>Entomobryomorpha</taxon>
        <taxon>Isotomoidea</taxon>
        <taxon>Isotomidae</taxon>
        <taxon>Proisotominae</taxon>
        <taxon>Folsomia</taxon>
    </lineage>
</organism>
<keyword evidence="2" id="KW-1133">Transmembrane helix</keyword>
<keyword evidence="2" id="KW-0472">Membrane</keyword>
<keyword evidence="4" id="KW-1185">Reference proteome</keyword>
<feature type="region of interest" description="Disordered" evidence="1">
    <location>
        <begin position="34"/>
        <end position="53"/>
    </location>
</feature>
<keyword evidence="2" id="KW-0812">Transmembrane</keyword>
<evidence type="ECO:0000313" key="3">
    <source>
        <dbReference type="EMBL" id="OXA40165.1"/>
    </source>
</evidence>
<proteinExistence type="predicted"/>
<dbReference type="AlphaFoldDB" id="A0A226D3M6"/>
<evidence type="ECO:0000256" key="1">
    <source>
        <dbReference type="SAM" id="MobiDB-lite"/>
    </source>
</evidence>
<comment type="caution">
    <text evidence="3">The sequence shown here is derived from an EMBL/GenBank/DDBJ whole genome shotgun (WGS) entry which is preliminary data.</text>
</comment>
<evidence type="ECO:0000256" key="2">
    <source>
        <dbReference type="SAM" id="Phobius"/>
    </source>
</evidence>
<sequence>MYNDPESGGSDSGISAKPNGRTITPQIVPPAPLIVSWNRTNSSSEPDPAPPAQPGFKCRCKRCLKNVVLPPATPPDGEGDLLKLLTICEKLYLNCASEGAYLQIYSGDESSPSNVVVTVQRISGMGGDSSLIFIDPCDRIILKSGRDGKVTTLRMGTITLGTLNGAPGDLCSFQRNFSITMFPKSADVERKWKLKAVGCCTKLCCCSFFNAFYLDEFVIQAFDEEGGVTELGWIRRGEGKNDSPTVHFSPAIRDTVDVKGVILAASVTVYELFLEPHFGYGIGTVGNFYVVVLGLLSTFVGALFCLYQYQEGVWTI</sequence>
<accession>A0A226D3M6</accession>
<protein>
    <submittedName>
        <fullName evidence="3">Uncharacterized protein</fullName>
    </submittedName>
</protein>
<gene>
    <name evidence="3" type="ORF">Fcan01_25041</name>
</gene>
<reference evidence="3 4" key="1">
    <citation type="submission" date="2015-12" db="EMBL/GenBank/DDBJ databases">
        <title>The genome of Folsomia candida.</title>
        <authorList>
            <person name="Faddeeva A."/>
            <person name="Derks M.F."/>
            <person name="Anvar Y."/>
            <person name="Smit S."/>
            <person name="Van Straalen N."/>
            <person name="Roelofs D."/>
        </authorList>
    </citation>
    <scope>NUCLEOTIDE SEQUENCE [LARGE SCALE GENOMIC DNA]</scope>
    <source>
        <strain evidence="3 4">VU population</strain>
        <tissue evidence="3">Whole body</tissue>
    </source>
</reference>
<dbReference type="Proteomes" id="UP000198287">
    <property type="component" value="Unassembled WGS sequence"/>
</dbReference>
<evidence type="ECO:0000313" key="4">
    <source>
        <dbReference type="Proteomes" id="UP000198287"/>
    </source>
</evidence>
<name>A0A226D3M6_FOLCA</name>